<gene>
    <name evidence="3" type="ORF">DMAD_03892</name>
</gene>
<dbReference type="Pfam" id="PF00059">
    <property type="entry name" value="Lectin_C"/>
    <property type="match status" value="1"/>
</dbReference>
<dbReference type="CDD" id="cd00037">
    <property type="entry name" value="CLECT"/>
    <property type="match status" value="1"/>
</dbReference>
<dbReference type="SUPFAM" id="SSF56436">
    <property type="entry name" value="C-type lectin-like"/>
    <property type="match status" value="1"/>
</dbReference>
<organism evidence="3 4">
    <name type="scientific">Drosophila madeirensis</name>
    <name type="common">Fruit fly</name>
    <dbReference type="NCBI Taxonomy" id="30013"/>
    <lineage>
        <taxon>Eukaryota</taxon>
        <taxon>Metazoa</taxon>
        <taxon>Ecdysozoa</taxon>
        <taxon>Arthropoda</taxon>
        <taxon>Hexapoda</taxon>
        <taxon>Insecta</taxon>
        <taxon>Pterygota</taxon>
        <taxon>Neoptera</taxon>
        <taxon>Endopterygota</taxon>
        <taxon>Diptera</taxon>
        <taxon>Brachycera</taxon>
        <taxon>Muscomorpha</taxon>
        <taxon>Ephydroidea</taxon>
        <taxon>Drosophilidae</taxon>
        <taxon>Drosophila</taxon>
        <taxon>Sophophora</taxon>
    </lineage>
</organism>
<feature type="chain" id="PRO_5043650468" description="C-type lectin domain-containing protein" evidence="1">
    <location>
        <begin position="27"/>
        <end position="176"/>
    </location>
</feature>
<protein>
    <recommendedName>
        <fullName evidence="2">C-type lectin domain-containing protein</fullName>
    </recommendedName>
</protein>
<keyword evidence="4" id="KW-1185">Reference proteome</keyword>
<dbReference type="EMBL" id="AP029267">
    <property type="protein sequence ID" value="BFG05071.1"/>
    <property type="molecule type" value="Genomic_DNA"/>
</dbReference>
<evidence type="ECO:0000256" key="1">
    <source>
        <dbReference type="SAM" id="SignalP"/>
    </source>
</evidence>
<dbReference type="Gene3D" id="3.10.100.10">
    <property type="entry name" value="Mannose-Binding Protein A, subunit A"/>
    <property type="match status" value="1"/>
</dbReference>
<dbReference type="PROSITE" id="PS50041">
    <property type="entry name" value="C_TYPE_LECTIN_2"/>
    <property type="match status" value="1"/>
</dbReference>
<sequence length="176" mass="20348">MDLQVTRIMFFLWIFVIFWKGGDVNCTGCHYFSSNKLDWFGALFFCQNMKMCLADMSTRKSFEELESKVQDRSEYWIGLNGYEKLEFKYVSTNSPKNYMPPQSELEFYTSCGFLHPMGSDSYTIKTANCGHHKRFVCTPSYICNGLKTNSTSVNHFAKELPLTCHISDNAHCILDV</sequence>
<feature type="domain" description="C-type lectin" evidence="2">
    <location>
        <begin position="29"/>
        <end position="138"/>
    </location>
</feature>
<proteinExistence type="predicted"/>
<evidence type="ECO:0000259" key="2">
    <source>
        <dbReference type="PROSITE" id="PS50041"/>
    </source>
</evidence>
<keyword evidence="1" id="KW-0732">Signal</keyword>
<dbReference type="AlphaFoldDB" id="A0AAU9GBQ3"/>
<reference evidence="3 4" key="1">
    <citation type="submission" date="2024-02" db="EMBL/GenBank/DDBJ databases">
        <title>A chromosome-level genome assembly of Drosophila madeirensis, a fruit fly species endemic to Madeira island.</title>
        <authorList>
            <person name="Tomihara K."/>
            <person name="Llopart A."/>
            <person name="Yamamoto D."/>
        </authorList>
    </citation>
    <scope>NUCLEOTIDE SEQUENCE [LARGE SCALE GENOMIC DNA]</scope>
    <source>
        <strain evidence="3 4">RF1</strain>
    </source>
</reference>
<dbReference type="InterPro" id="IPR001304">
    <property type="entry name" value="C-type_lectin-like"/>
</dbReference>
<dbReference type="InterPro" id="IPR016186">
    <property type="entry name" value="C-type_lectin-like/link_sf"/>
</dbReference>
<evidence type="ECO:0000313" key="4">
    <source>
        <dbReference type="Proteomes" id="UP001500889"/>
    </source>
</evidence>
<feature type="signal peptide" evidence="1">
    <location>
        <begin position="1"/>
        <end position="26"/>
    </location>
</feature>
<dbReference type="InterPro" id="IPR016187">
    <property type="entry name" value="CTDL_fold"/>
</dbReference>
<accession>A0AAU9GBQ3</accession>
<name>A0AAU9GBQ3_DROMD</name>
<evidence type="ECO:0000313" key="3">
    <source>
        <dbReference type="EMBL" id="BFG05071.1"/>
    </source>
</evidence>
<dbReference type="Proteomes" id="UP001500889">
    <property type="component" value="Chromosome E"/>
</dbReference>